<sequence length="106" mass="11604">MKLNINKACDLSSISVVPPSRSKGMSSGADGSGLGRSQGSQLRSQSQQSFSQGPSLSQLSGRVCDDRSGKESYLMAEAREENYENHQESKEEKEKTHESYTCNLKL</sequence>
<protein>
    <submittedName>
        <fullName evidence="3">Protein PAIR1-like isoform X1</fullName>
    </submittedName>
</protein>
<organism evidence="2 3">
    <name type="scientific">Elaeis guineensis var. tenera</name>
    <name type="common">Oil palm</name>
    <dbReference type="NCBI Taxonomy" id="51953"/>
    <lineage>
        <taxon>Eukaryota</taxon>
        <taxon>Viridiplantae</taxon>
        <taxon>Streptophyta</taxon>
        <taxon>Embryophyta</taxon>
        <taxon>Tracheophyta</taxon>
        <taxon>Spermatophyta</taxon>
        <taxon>Magnoliopsida</taxon>
        <taxon>Liliopsida</taxon>
        <taxon>Arecaceae</taxon>
        <taxon>Arecoideae</taxon>
        <taxon>Cocoseae</taxon>
        <taxon>Elaeidinae</taxon>
        <taxon>Elaeis</taxon>
    </lineage>
</organism>
<gene>
    <name evidence="3" type="primary">LOC105034042</name>
</gene>
<dbReference type="GO" id="GO:0042138">
    <property type="term" value="P:meiotic DNA double-strand break formation"/>
    <property type="evidence" value="ECO:0007669"/>
    <property type="project" value="TreeGrafter"/>
</dbReference>
<name>A0A6J0PC54_ELAGV</name>
<feature type="compositionally biased region" description="Basic and acidic residues" evidence="1">
    <location>
        <begin position="77"/>
        <end position="98"/>
    </location>
</feature>
<dbReference type="Proteomes" id="UP000504607">
    <property type="component" value="Unplaced"/>
</dbReference>
<dbReference type="InParanoid" id="A0A6J0PC54"/>
<keyword evidence="2" id="KW-1185">Reference proteome</keyword>
<accession>A0A6J0PC54</accession>
<dbReference type="PANTHER" id="PTHR37695">
    <property type="entry name" value="RECOMBINATION INITIATION DEFECTS 3-RELATED"/>
    <property type="match status" value="1"/>
</dbReference>
<dbReference type="GO" id="GO:0070192">
    <property type="term" value="P:chromosome organization involved in meiotic cell cycle"/>
    <property type="evidence" value="ECO:0007669"/>
    <property type="project" value="InterPro"/>
</dbReference>
<dbReference type="AlphaFoldDB" id="A0A6J0PC54"/>
<dbReference type="RefSeq" id="XP_019702407.1">
    <property type="nucleotide sequence ID" value="XM_019846848.2"/>
</dbReference>
<feature type="compositionally biased region" description="Low complexity" evidence="1">
    <location>
        <begin position="37"/>
        <end position="62"/>
    </location>
</feature>
<reference evidence="3" key="1">
    <citation type="submission" date="2025-08" db="UniProtKB">
        <authorList>
            <consortium name="RefSeq"/>
        </authorList>
    </citation>
    <scope>IDENTIFICATION</scope>
</reference>
<evidence type="ECO:0000256" key="1">
    <source>
        <dbReference type="SAM" id="MobiDB-lite"/>
    </source>
</evidence>
<evidence type="ECO:0000313" key="2">
    <source>
        <dbReference type="Proteomes" id="UP000504607"/>
    </source>
</evidence>
<feature type="region of interest" description="Disordered" evidence="1">
    <location>
        <begin position="1"/>
        <end position="106"/>
    </location>
</feature>
<evidence type="ECO:0000313" key="3">
    <source>
        <dbReference type="RefSeq" id="XP_019702407.1"/>
    </source>
</evidence>
<dbReference type="GO" id="GO:0009553">
    <property type="term" value="P:embryo sac development"/>
    <property type="evidence" value="ECO:0007669"/>
    <property type="project" value="TreeGrafter"/>
</dbReference>
<dbReference type="InterPro" id="IPR034546">
    <property type="entry name" value="PAIR1"/>
</dbReference>
<dbReference type="PANTHER" id="PTHR37695:SF1">
    <property type="entry name" value="RECOMBINATION INITIATION DEFECTS 3-RELATED"/>
    <property type="match status" value="1"/>
</dbReference>
<dbReference type="GO" id="GO:0009556">
    <property type="term" value="P:microsporogenesis"/>
    <property type="evidence" value="ECO:0007669"/>
    <property type="project" value="TreeGrafter"/>
</dbReference>
<proteinExistence type="predicted"/>
<dbReference type="GO" id="GO:0005634">
    <property type="term" value="C:nucleus"/>
    <property type="evidence" value="ECO:0007669"/>
    <property type="project" value="TreeGrafter"/>
</dbReference>